<keyword evidence="3 9" id="KW-1133">Transmembrane helix</keyword>
<dbReference type="PROSITE" id="PS50262">
    <property type="entry name" value="G_PROTEIN_RECEP_F1_2"/>
    <property type="match status" value="1"/>
</dbReference>
<accession>A0AAV4G7Q2</accession>
<dbReference type="SUPFAM" id="SSF81321">
    <property type="entry name" value="Family A G protein-coupled receptor-like"/>
    <property type="match status" value="1"/>
</dbReference>
<evidence type="ECO:0000256" key="1">
    <source>
        <dbReference type="ARBA" id="ARBA00004141"/>
    </source>
</evidence>
<evidence type="ECO:0000313" key="11">
    <source>
        <dbReference type="EMBL" id="GFR81209.1"/>
    </source>
</evidence>
<feature type="compositionally biased region" description="Basic and acidic residues" evidence="8">
    <location>
        <begin position="452"/>
        <end position="462"/>
    </location>
</feature>
<evidence type="ECO:0000256" key="8">
    <source>
        <dbReference type="SAM" id="MobiDB-lite"/>
    </source>
</evidence>
<dbReference type="InterPro" id="IPR000276">
    <property type="entry name" value="GPCR_Rhodpsn"/>
</dbReference>
<keyword evidence="4" id="KW-0297">G-protein coupled receptor</keyword>
<comment type="caution">
    <text evidence="11">The sequence shown here is derived from an EMBL/GenBank/DDBJ whole genome shotgun (WGS) entry which is preliminary data.</text>
</comment>
<evidence type="ECO:0000259" key="10">
    <source>
        <dbReference type="PROSITE" id="PS50262"/>
    </source>
</evidence>
<dbReference type="PANTHER" id="PTHR24243:SF224">
    <property type="entry name" value="G-PROTEIN COUPLED RECEPTOR 19-RELATED"/>
    <property type="match status" value="1"/>
</dbReference>
<organism evidence="11 12">
    <name type="scientific">Elysia marginata</name>
    <dbReference type="NCBI Taxonomy" id="1093978"/>
    <lineage>
        <taxon>Eukaryota</taxon>
        <taxon>Metazoa</taxon>
        <taxon>Spiralia</taxon>
        <taxon>Lophotrochozoa</taxon>
        <taxon>Mollusca</taxon>
        <taxon>Gastropoda</taxon>
        <taxon>Heterobranchia</taxon>
        <taxon>Euthyneura</taxon>
        <taxon>Panpulmonata</taxon>
        <taxon>Sacoglossa</taxon>
        <taxon>Placobranchoidea</taxon>
        <taxon>Plakobranchidae</taxon>
        <taxon>Elysia</taxon>
    </lineage>
</organism>
<feature type="domain" description="G-protein coupled receptors family 1 profile" evidence="10">
    <location>
        <begin position="44"/>
        <end position="611"/>
    </location>
</feature>
<evidence type="ECO:0000256" key="2">
    <source>
        <dbReference type="ARBA" id="ARBA00022692"/>
    </source>
</evidence>
<dbReference type="GO" id="GO:0004930">
    <property type="term" value="F:G protein-coupled receptor activity"/>
    <property type="evidence" value="ECO:0007669"/>
    <property type="project" value="UniProtKB-KW"/>
</dbReference>
<dbReference type="PRINTS" id="PR00237">
    <property type="entry name" value="GPCRRHODOPSN"/>
</dbReference>
<evidence type="ECO:0000256" key="4">
    <source>
        <dbReference type="ARBA" id="ARBA00023040"/>
    </source>
</evidence>
<keyword evidence="5 9" id="KW-0472">Membrane</keyword>
<keyword evidence="12" id="KW-1185">Reference proteome</keyword>
<dbReference type="InterPro" id="IPR017452">
    <property type="entry name" value="GPCR_Rhodpsn_7TM"/>
</dbReference>
<name>A0AAV4G7Q2_9GAST</name>
<feature type="region of interest" description="Disordered" evidence="8">
    <location>
        <begin position="406"/>
        <end position="479"/>
    </location>
</feature>
<gene>
    <name evidence="11" type="ORF">ElyMa_004064700</name>
</gene>
<dbReference type="Proteomes" id="UP000762676">
    <property type="component" value="Unassembled WGS sequence"/>
</dbReference>
<dbReference type="Gene3D" id="1.20.1070.10">
    <property type="entry name" value="Rhodopsin 7-helix transmembrane proteins"/>
    <property type="match status" value="2"/>
</dbReference>
<evidence type="ECO:0000256" key="6">
    <source>
        <dbReference type="ARBA" id="ARBA00023170"/>
    </source>
</evidence>
<evidence type="ECO:0000256" key="9">
    <source>
        <dbReference type="SAM" id="Phobius"/>
    </source>
</evidence>
<feature type="transmembrane region" description="Helical" evidence="9">
    <location>
        <begin position="101"/>
        <end position="123"/>
    </location>
</feature>
<feature type="compositionally biased region" description="Polar residues" evidence="8">
    <location>
        <begin position="441"/>
        <end position="451"/>
    </location>
</feature>
<feature type="compositionally biased region" description="Basic and acidic residues" evidence="8">
    <location>
        <begin position="470"/>
        <end position="479"/>
    </location>
</feature>
<feature type="transmembrane region" description="Helical" evidence="9">
    <location>
        <begin position="552"/>
        <end position="571"/>
    </location>
</feature>
<feature type="transmembrane region" description="Helical" evidence="9">
    <location>
        <begin position="193"/>
        <end position="217"/>
    </location>
</feature>
<dbReference type="EMBL" id="BMAT01008251">
    <property type="protein sequence ID" value="GFR81209.1"/>
    <property type="molecule type" value="Genomic_DNA"/>
</dbReference>
<dbReference type="Pfam" id="PF00001">
    <property type="entry name" value="7tm_1"/>
    <property type="match status" value="1"/>
</dbReference>
<evidence type="ECO:0000256" key="5">
    <source>
        <dbReference type="ARBA" id="ARBA00023136"/>
    </source>
</evidence>
<protein>
    <submittedName>
        <fullName evidence="11">Neuropeptide Y receptor type 2</fullName>
    </submittedName>
</protein>
<keyword evidence="7" id="KW-0807">Transducer</keyword>
<feature type="compositionally biased region" description="Basic and acidic residues" evidence="8">
    <location>
        <begin position="416"/>
        <end position="440"/>
    </location>
</feature>
<dbReference type="AlphaFoldDB" id="A0AAV4G7Q2"/>
<evidence type="ECO:0000256" key="7">
    <source>
        <dbReference type="ARBA" id="ARBA00023224"/>
    </source>
</evidence>
<evidence type="ECO:0000256" key="3">
    <source>
        <dbReference type="ARBA" id="ARBA00022989"/>
    </source>
</evidence>
<feature type="transmembrane region" description="Helical" evidence="9">
    <location>
        <begin position="63"/>
        <end position="81"/>
    </location>
</feature>
<evidence type="ECO:0000313" key="12">
    <source>
        <dbReference type="Proteomes" id="UP000762676"/>
    </source>
</evidence>
<feature type="transmembrane region" description="Helical" evidence="9">
    <location>
        <begin position="144"/>
        <end position="162"/>
    </location>
</feature>
<comment type="subcellular location">
    <subcellularLocation>
        <location evidence="1">Membrane</location>
        <topology evidence="1">Multi-pass membrane protein</topology>
    </subcellularLocation>
</comment>
<sequence>MAVLVSISEEDRLEYLRELQAHTTLIMIPSMIALLALAVTGVIGNSLVLYVYFRKFTLNGTRVFILVMAGFDLATNIFVIPGEVHNMFHVWDNNQPWLCRLRLFTNALTALASAHMLTAIAVVRYRKVCVPFGWQISARHAKHIAGVLIVFSMLCSIPYAIINGSHTRPTPRPGIFGHECTVDDEFQGTKWPFFSYAVFIILYVASSATIIVLYCFVGSKAIRHSRTNGQGIPADELLSTSDAAAITSSTSVGKSEIRQAAGVCESDMGKRESSNAKHQRHMKISTQQTVVTFCKKLRWKESKGVKDRKETGQDPMNKDPNAIEYFIDNEITHIQSECTRTIQNPARLQVEVSVNKEKKEDIIHNFQGFSRREQQISSVYLLKEESHTNCVTANINKMEVRNSDNNAKSLDAITSKPDKLDSKKDTANDARTSKPDKLDSTEVTANDAITSKSDKLESKEDTANDAITSKPDKLDSKEKPTRFARKLWKCGRNTCREAHPNTFSKATSNSKTLRTTSTSTALKQVAITQDNTSGATPSNCVQPKRKLNRTTVMLLTISAVYIIGYLPYLALVAHNLNYPGEYEAFNGVQKAVYNLFLRSFLINSAANAVIYFTCDLTFRTKCKRVICENIIRFKL</sequence>
<dbReference type="GO" id="GO:0016020">
    <property type="term" value="C:membrane"/>
    <property type="evidence" value="ECO:0007669"/>
    <property type="project" value="UniProtKB-SubCell"/>
</dbReference>
<feature type="transmembrane region" description="Helical" evidence="9">
    <location>
        <begin position="26"/>
        <end position="51"/>
    </location>
</feature>
<keyword evidence="2 9" id="KW-0812">Transmembrane</keyword>
<dbReference type="PANTHER" id="PTHR24243">
    <property type="entry name" value="G-PROTEIN COUPLED RECEPTOR"/>
    <property type="match status" value="1"/>
</dbReference>
<reference evidence="11 12" key="1">
    <citation type="journal article" date="2021" name="Elife">
        <title>Chloroplast acquisition without the gene transfer in kleptoplastic sea slugs, Plakobranchus ocellatus.</title>
        <authorList>
            <person name="Maeda T."/>
            <person name="Takahashi S."/>
            <person name="Yoshida T."/>
            <person name="Shimamura S."/>
            <person name="Takaki Y."/>
            <person name="Nagai Y."/>
            <person name="Toyoda A."/>
            <person name="Suzuki Y."/>
            <person name="Arimoto A."/>
            <person name="Ishii H."/>
            <person name="Satoh N."/>
            <person name="Nishiyama T."/>
            <person name="Hasebe M."/>
            <person name="Maruyama T."/>
            <person name="Minagawa J."/>
            <person name="Obokata J."/>
            <person name="Shigenobu S."/>
        </authorList>
    </citation>
    <scope>NUCLEOTIDE SEQUENCE [LARGE SCALE GENOMIC DNA]</scope>
</reference>
<feature type="transmembrane region" description="Helical" evidence="9">
    <location>
        <begin position="591"/>
        <end position="614"/>
    </location>
</feature>
<proteinExistence type="predicted"/>
<keyword evidence="6 11" id="KW-0675">Receptor</keyword>
<dbReference type="CDD" id="cd00637">
    <property type="entry name" value="7tm_classA_rhodopsin-like"/>
    <property type="match status" value="1"/>
</dbReference>